<accession>A0A7R9I0C5</accession>
<name>A0A7R9I0C5_9NEOP</name>
<sequence length="512" mass="57501">MSVGPRGYETRYVLDSVKEEDEAELSINSMSLLEYHKPTSQIESQPGQKNLPLNDDGHSHKNILVFLEGAAIPNSVVRYHSTATEQSEEQANKILNNANVLDKILRRLLPKEDDTDDDLLERIKHELKRRKLLTSSTDLENKNYSDLVKEQRRISRRTSRSAPITSKRKSTVDSIFRSIQSSQLIHQLITNNFLGEHDPHVPKPSGSHKNTTPRSHKVIPKPQPQKIKTILRNYKTAKLKKHQAVQNSSDSPTNQNASFFKTLGIDRTIDGKVNSYTQPRASFKGSVRETGTLGIISKTEVDTLNSYLNTSASKISSNTLQDVAADYKQPNRPDSLISQVKQSDTLKKKKPSVLKTFTKGTKKKNLKDGALRHTIKSWEKSMLGSSPSVTVDEPYINTDTAGFLKQFPTQNEPFAIANASKAVTAYNMSTFLTDKIENKWSDTLAMSKILGSPQKKESEVSGLQINEQNVKPDSIERDQFLQFDKTPPSGIRPRENSHNTSIPKETQADKIQ</sequence>
<gene>
    <name evidence="2" type="ORF">TBIB3V08_LOCUS4443</name>
</gene>
<feature type="region of interest" description="Disordered" evidence="1">
    <location>
        <begin position="195"/>
        <end position="225"/>
    </location>
</feature>
<feature type="region of interest" description="Disordered" evidence="1">
    <location>
        <begin position="452"/>
        <end position="512"/>
    </location>
</feature>
<protein>
    <submittedName>
        <fullName evidence="2">Uncharacterized protein</fullName>
    </submittedName>
</protein>
<dbReference type="AlphaFoldDB" id="A0A7R9I0C5"/>
<reference evidence="2" key="1">
    <citation type="submission" date="2020-11" db="EMBL/GenBank/DDBJ databases">
        <authorList>
            <person name="Tran Van P."/>
        </authorList>
    </citation>
    <scope>NUCLEOTIDE SEQUENCE</scope>
</reference>
<evidence type="ECO:0000256" key="1">
    <source>
        <dbReference type="SAM" id="MobiDB-lite"/>
    </source>
</evidence>
<dbReference type="EMBL" id="OD565523">
    <property type="protein sequence ID" value="CAD7442000.1"/>
    <property type="molecule type" value="Genomic_DNA"/>
</dbReference>
<feature type="compositionally biased region" description="Polar residues" evidence="1">
    <location>
        <begin position="461"/>
        <end position="471"/>
    </location>
</feature>
<organism evidence="2">
    <name type="scientific">Timema bartmani</name>
    <dbReference type="NCBI Taxonomy" id="61472"/>
    <lineage>
        <taxon>Eukaryota</taxon>
        <taxon>Metazoa</taxon>
        <taxon>Ecdysozoa</taxon>
        <taxon>Arthropoda</taxon>
        <taxon>Hexapoda</taxon>
        <taxon>Insecta</taxon>
        <taxon>Pterygota</taxon>
        <taxon>Neoptera</taxon>
        <taxon>Polyneoptera</taxon>
        <taxon>Phasmatodea</taxon>
        <taxon>Timematodea</taxon>
        <taxon>Timematoidea</taxon>
        <taxon>Timematidae</taxon>
        <taxon>Timema</taxon>
    </lineage>
</organism>
<evidence type="ECO:0000313" key="2">
    <source>
        <dbReference type="EMBL" id="CAD7442000.1"/>
    </source>
</evidence>
<feature type="region of interest" description="Disordered" evidence="1">
    <location>
        <begin position="149"/>
        <end position="169"/>
    </location>
</feature>
<proteinExistence type="predicted"/>